<gene>
    <name evidence="1" type="ordered locus">MXAN_7376</name>
</gene>
<sequence length="41" mass="4206">MGSGAVLNEATAWGNAVVDTSKDFIEIDGPASRHPIPQGVP</sequence>
<accession>Q1CVU0</accession>
<proteinExistence type="predicted"/>
<evidence type="ECO:0000313" key="1">
    <source>
        <dbReference type="EMBL" id="ABF90835.1"/>
    </source>
</evidence>
<dbReference type="HOGENOM" id="CLU_3273148_0_0_7"/>
<keyword evidence="2" id="KW-1185">Reference proteome</keyword>
<dbReference type="EMBL" id="CP000113">
    <property type="protein sequence ID" value="ABF90835.1"/>
    <property type="molecule type" value="Genomic_DNA"/>
</dbReference>
<dbReference type="KEGG" id="mxa:MXAN_7376"/>
<evidence type="ECO:0000313" key="2">
    <source>
        <dbReference type="Proteomes" id="UP000002402"/>
    </source>
</evidence>
<protein>
    <submittedName>
        <fullName evidence="1">Uncharacterized protein</fullName>
    </submittedName>
</protein>
<dbReference type="Proteomes" id="UP000002402">
    <property type="component" value="Chromosome"/>
</dbReference>
<reference evidence="1 2" key="1">
    <citation type="journal article" date="2006" name="Proc. Natl. Acad. Sci. U.S.A.">
        <title>Evolution of sensory complexity recorded in a myxobacterial genome.</title>
        <authorList>
            <person name="Goldman B.S."/>
            <person name="Nierman W.C."/>
            <person name="Kaiser D."/>
            <person name="Slater S.C."/>
            <person name="Durkin A.S."/>
            <person name="Eisen J.A."/>
            <person name="Ronning C.M."/>
            <person name="Barbazuk W.B."/>
            <person name="Blanchard M."/>
            <person name="Field C."/>
            <person name="Halling C."/>
            <person name="Hinkle G."/>
            <person name="Iartchuk O."/>
            <person name="Kim H.S."/>
            <person name="Mackenzie C."/>
            <person name="Madupu R."/>
            <person name="Miller N."/>
            <person name="Shvartsbeyn A."/>
            <person name="Sullivan S.A."/>
            <person name="Vaudin M."/>
            <person name="Wiegand R."/>
            <person name="Kaplan H.B."/>
        </authorList>
    </citation>
    <scope>NUCLEOTIDE SEQUENCE [LARGE SCALE GENOMIC DNA]</scope>
    <source>
        <strain evidence="2">DK1622</strain>
    </source>
</reference>
<organism evidence="1 2">
    <name type="scientific">Myxococcus xanthus (strain DK1622)</name>
    <dbReference type="NCBI Taxonomy" id="246197"/>
    <lineage>
        <taxon>Bacteria</taxon>
        <taxon>Pseudomonadati</taxon>
        <taxon>Myxococcota</taxon>
        <taxon>Myxococcia</taxon>
        <taxon>Myxococcales</taxon>
        <taxon>Cystobacterineae</taxon>
        <taxon>Myxococcaceae</taxon>
        <taxon>Myxococcus</taxon>
    </lineage>
</organism>
<dbReference type="AlphaFoldDB" id="Q1CVU0"/>
<name>Q1CVU0_MYXXD</name>
<dbReference type="EnsemblBacteria" id="ABF90835">
    <property type="protein sequence ID" value="ABF90835"/>
    <property type="gene ID" value="MXAN_7376"/>
</dbReference>